<feature type="compositionally biased region" description="Polar residues" evidence="1">
    <location>
        <begin position="383"/>
        <end position="416"/>
    </location>
</feature>
<feature type="region of interest" description="Disordered" evidence="1">
    <location>
        <begin position="380"/>
        <end position="479"/>
    </location>
</feature>
<feature type="compositionally biased region" description="Polar residues" evidence="1">
    <location>
        <begin position="293"/>
        <end position="302"/>
    </location>
</feature>
<feature type="compositionally biased region" description="Low complexity" evidence="1">
    <location>
        <begin position="579"/>
        <end position="593"/>
    </location>
</feature>
<feature type="region of interest" description="Disordered" evidence="1">
    <location>
        <begin position="1"/>
        <end position="33"/>
    </location>
</feature>
<protein>
    <recommendedName>
        <fullName evidence="4">PHD finger domain protein</fullName>
    </recommendedName>
</protein>
<evidence type="ECO:0000313" key="3">
    <source>
        <dbReference type="Proteomes" id="UP001251528"/>
    </source>
</evidence>
<feature type="region of interest" description="Disordered" evidence="1">
    <location>
        <begin position="510"/>
        <end position="564"/>
    </location>
</feature>
<comment type="caution">
    <text evidence="2">The sequence shown here is derived from an EMBL/GenBank/DDBJ whole genome shotgun (WGS) entry which is preliminary data.</text>
</comment>
<feature type="compositionally biased region" description="Low complexity" evidence="1">
    <location>
        <begin position="524"/>
        <end position="538"/>
    </location>
</feature>
<evidence type="ECO:0000313" key="2">
    <source>
        <dbReference type="EMBL" id="KAK2590116.1"/>
    </source>
</evidence>
<evidence type="ECO:0008006" key="4">
    <source>
        <dbReference type="Google" id="ProtNLM"/>
    </source>
</evidence>
<proteinExistence type="predicted"/>
<name>A0AAJ0CBW9_9HYPO</name>
<feature type="compositionally biased region" description="Polar residues" evidence="1">
    <location>
        <begin position="134"/>
        <end position="146"/>
    </location>
</feature>
<dbReference type="EMBL" id="JASWJB010000484">
    <property type="protein sequence ID" value="KAK2590116.1"/>
    <property type="molecule type" value="Genomic_DNA"/>
</dbReference>
<evidence type="ECO:0000256" key="1">
    <source>
        <dbReference type="SAM" id="MobiDB-lite"/>
    </source>
</evidence>
<keyword evidence="3" id="KW-1185">Reference proteome</keyword>
<dbReference type="Proteomes" id="UP001251528">
    <property type="component" value="Unassembled WGS sequence"/>
</dbReference>
<gene>
    <name evidence="2" type="ORF">QQS21_012207</name>
</gene>
<accession>A0AAJ0CBW9</accession>
<reference evidence="2" key="1">
    <citation type="submission" date="2023-06" db="EMBL/GenBank/DDBJ databases">
        <title>Conoideocrella luteorostrata (Hypocreales: Clavicipitaceae), a potential biocontrol fungus for elongate hemlock scale in United States Christmas tree production areas.</title>
        <authorList>
            <person name="Barrett H."/>
            <person name="Lovett B."/>
            <person name="Macias A.M."/>
            <person name="Stajich J.E."/>
            <person name="Kasson M.T."/>
        </authorList>
    </citation>
    <scope>NUCLEOTIDE SEQUENCE</scope>
    <source>
        <strain evidence="2">ARSEF 14590</strain>
    </source>
</reference>
<feature type="region of interest" description="Disordered" evidence="1">
    <location>
        <begin position="285"/>
        <end position="312"/>
    </location>
</feature>
<feature type="region of interest" description="Disordered" evidence="1">
    <location>
        <begin position="116"/>
        <end position="215"/>
    </location>
</feature>
<dbReference type="AlphaFoldDB" id="A0AAJ0CBW9"/>
<organism evidence="2 3">
    <name type="scientific">Conoideocrella luteorostrata</name>
    <dbReference type="NCBI Taxonomy" id="1105319"/>
    <lineage>
        <taxon>Eukaryota</taxon>
        <taxon>Fungi</taxon>
        <taxon>Dikarya</taxon>
        <taxon>Ascomycota</taxon>
        <taxon>Pezizomycotina</taxon>
        <taxon>Sordariomycetes</taxon>
        <taxon>Hypocreomycetidae</taxon>
        <taxon>Hypocreales</taxon>
        <taxon>Clavicipitaceae</taxon>
        <taxon>Conoideocrella</taxon>
    </lineage>
</organism>
<sequence length="716" mass="76129">MSEDLLSPSSFGDPNAQPPTPKQTPKSVVFPSPVFETPKQYQGSFAEASGHTPRFAEEYSVFNTTPGNLRGAQGTFPDFISTTPVTSSKAGHKRLLSAEGLSVEIAAHINHFSPNPSASLPPVHPAHRLPSSPDPSTIQKGSWTVVSKSQSSPAPSKTPTSSKKARRGTNTETEPVQVISPPPTARKGERKLAPKPNMQNDQSFGHADLHDPSPQDIAAFMGNVGDLFGYPLSAPAGAQSNFWDPSMSMGMDIDFATSGANLFQPHTTSSHRHTGSFDWNSDIQLFQDPSAPPSSNQENVQPAAQEGALAPKSSASRFTYANVDGTSIPATYPSAVDDPFSATNTEDAVDPGLLFSRPQSATMNADFSNSVQSGSAEAAIFQSGKSQSGDIRRSNSFRGAKNTKNGPERATASSPVKATARPGLGRSASDSRGKKPVRRGSLPVLAPAAAKPANGPGLTTSKSTGRVPGRISPFKTQQRLSSLASIPEASLHSRPRTSVHLFIDAQGRAQTRTTIGGGSAMMTRSRSSQDLSTSRSFSPPEGDSDTDDEPIIIPSRNNSFHTSFALPDPLKPVGSIFHSSQRSVSDRSNSNSVNDEESEAETVVNEKPGKVGDAASELRKVVEDRQKRSLRLGSSRSQRSLATNLRNFPGGIISPTSLTESSYGPDSYGVRCVCNSSKADEGEGFMVQWYAHFWSHSSLFFCPLENGQVVLTFEAG</sequence>
<feature type="compositionally biased region" description="Low complexity" evidence="1">
    <location>
        <begin position="147"/>
        <end position="162"/>
    </location>
</feature>
<feature type="region of interest" description="Disordered" evidence="1">
    <location>
        <begin position="578"/>
        <end position="611"/>
    </location>
</feature>